<feature type="domain" description="Creatinase N-terminal" evidence="2">
    <location>
        <begin position="33"/>
        <end position="180"/>
    </location>
</feature>
<organism evidence="3 4">
    <name type="scientific">Nocardiopsis ansamitocini</name>
    <dbReference type="NCBI Taxonomy" id="1670832"/>
    <lineage>
        <taxon>Bacteria</taxon>
        <taxon>Bacillati</taxon>
        <taxon>Actinomycetota</taxon>
        <taxon>Actinomycetes</taxon>
        <taxon>Streptosporangiales</taxon>
        <taxon>Nocardiopsidaceae</taxon>
        <taxon>Nocardiopsis</taxon>
    </lineage>
</organism>
<feature type="domain" description="Peptidase M24" evidence="1">
    <location>
        <begin position="190"/>
        <end position="382"/>
    </location>
</feature>
<dbReference type="Proteomes" id="UP001165092">
    <property type="component" value="Unassembled WGS sequence"/>
</dbReference>
<dbReference type="InterPro" id="IPR000994">
    <property type="entry name" value="Pept_M24"/>
</dbReference>
<accession>A0A9W6P8T8</accession>
<dbReference type="PANTHER" id="PTHR46112:SF3">
    <property type="entry name" value="AMINOPEPTIDASE YPDF"/>
    <property type="match status" value="1"/>
</dbReference>
<proteinExistence type="predicted"/>
<evidence type="ECO:0000313" key="4">
    <source>
        <dbReference type="Proteomes" id="UP001165092"/>
    </source>
</evidence>
<protein>
    <submittedName>
        <fullName evidence="3">Peptidase</fullName>
    </submittedName>
</protein>
<reference evidence="3" key="1">
    <citation type="submission" date="2023-02" db="EMBL/GenBank/DDBJ databases">
        <title>Nocardiopsis ansamitocini NBRC 112285.</title>
        <authorList>
            <person name="Ichikawa N."/>
            <person name="Sato H."/>
            <person name="Tonouchi N."/>
        </authorList>
    </citation>
    <scope>NUCLEOTIDE SEQUENCE</scope>
    <source>
        <strain evidence="3">NBRC 112285</strain>
    </source>
</reference>
<dbReference type="PANTHER" id="PTHR46112">
    <property type="entry name" value="AMINOPEPTIDASE"/>
    <property type="match status" value="1"/>
</dbReference>
<dbReference type="Pfam" id="PF01321">
    <property type="entry name" value="Creatinase_N"/>
    <property type="match status" value="1"/>
</dbReference>
<evidence type="ECO:0000259" key="1">
    <source>
        <dbReference type="Pfam" id="PF00557"/>
    </source>
</evidence>
<dbReference type="Gene3D" id="3.40.350.10">
    <property type="entry name" value="Creatinase/prolidase N-terminal domain"/>
    <property type="match status" value="1"/>
</dbReference>
<dbReference type="SUPFAM" id="SSF53092">
    <property type="entry name" value="Creatinase/prolidase N-terminal domain"/>
    <property type="match status" value="1"/>
</dbReference>
<gene>
    <name evidence="3" type="ORF">Nans01_34440</name>
</gene>
<dbReference type="InterPro" id="IPR036005">
    <property type="entry name" value="Creatinase/aminopeptidase-like"/>
</dbReference>
<name>A0A9W6P8T8_9ACTN</name>
<dbReference type="InterPro" id="IPR029149">
    <property type="entry name" value="Creatin/AminoP/Spt16_N"/>
</dbReference>
<keyword evidence="4" id="KW-1185">Reference proteome</keyword>
<dbReference type="AlphaFoldDB" id="A0A9W6P8T8"/>
<dbReference type="RefSeq" id="WP_285760543.1">
    <property type="nucleotide sequence ID" value="NZ_BSQG01000005.1"/>
</dbReference>
<dbReference type="Gene3D" id="3.90.230.10">
    <property type="entry name" value="Creatinase/methionine aminopeptidase superfamily"/>
    <property type="match status" value="1"/>
</dbReference>
<dbReference type="InterPro" id="IPR000587">
    <property type="entry name" value="Creatinase_N"/>
</dbReference>
<evidence type="ECO:0000259" key="2">
    <source>
        <dbReference type="Pfam" id="PF01321"/>
    </source>
</evidence>
<dbReference type="EMBL" id="BSQG01000005">
    <property type="protein sequence ID" value="GLU49093.1"/>
    <property type="molecule type" value="Genomic_DNA"/>
</dbReference>
<evidence type="ECO:0000313" key="3">
    <source>
        <dbReference type="EMBL" id="GLU49093.1"/>
    </source>
</evidence>
<sequence>MDLAALETFLARHREQNQPAPAIPFTPEEYDRRLTALRAAMAKDGIDLLLLSSPEAMYWLHGFASRWYKAHAPRQWRPLICTAVHVDHDRHISFDGAEHAELFRRTSIATDVRFLPRDQRDGMLGFIVEELRAEGWLGTTAGLEKYSYLPNPAVSAQLQEALEAQGCTVVDGTDAVRRVRRRKSAAELACVERAAEICDIGLTHLASVLRPGMTELEAWSEMVHAMSAAGGEPAAIHEMAVVGPRAGHAIAGRRVLKEGDIVNVDPCGVYNRYHSNRTGTLCLGEPPRELVQLMEILAGAFPVLCATAKAGTPVREVNRALREYYDSQGLWRLRDQIWIGGYELGVSFPPDWVGDWIFTVNDDDTEEVFEEGMVTNYESMLYLGLIDTLIYEPSGARTLSALPHEITAVDC</sequence>
<dbReference type="SUPFAM" id="SSF55920">
    <property type="entry name" value="Creatinase/aminopeptidase"/>
    <property type="match status" value="1"/>
</dbReference>
<dbReference type="CDD" id="cd01066">
    <property type="entry name" value="APP_MetAP"/>
    <property type="match status" value="1"/>
</dbReference>
<comment type="caution">
    <text evidence="3">The sequence shown here is derived from an EMBL/GenBank/DDBJ whole genome shotgun (WGS) entry which is preliminary data.</text>
</comment>
<dbReference type="Pfam" id="PF00557">
    <property type="entry name" value="Peptidase_M24"/>
    <property type="match status" value="1"/>
</dbReference>
<dbReference type="InterPro" id="IPR050659">
    <property type="entry name" value="Peptidase_M24B"/>
</dbReference>